<dbReference type="PANTHER" id="PTHR24007:SF7">
    <property type="entry name" value="BRCA1-ASSOCIATED PROTEIN"/>
    <property type="match status" value="1"/>
</dbReference>
<evidence type="ECO:0000256" key="6">
    <source>
        <dbReference type="SAM" id="MobiDB-lite"/>
    </source>
</evidence>
<dbReference type="SMART" id="SM00184">
    <property type="entry name" value="RING"/>
    <property type="match status" value="1"/>
</dbReference>
<dbReference type="InterPro" id="IPR001607">
    <property type="entry name" value="Znf_UBP"/>
</dbReference>
<dbReference type="InterPro" id="IPR001841">
    <property type="entry name" value="Znf_RING"/>
</dbReference>
<evidence type="ECO:0000313" key="10">
    <source>
        <dbReference type="Proteomes" id="UP001145021"/>
    </source>
</evidence>
<evidence type="ECO:0000256" key="3">
    <source>
        <dbReference type="ARBA" id="ARBA00022833"/>
    </source>
</evidence>
<feature type="compositionally biased region" description="Basic residues" evidence="6">
    <location>
        <begin position="561"/>
        <end position="570"/>
    </location>
</feature>
<feature type="domain" description="UBP-type" evidence="8">
    <location>
        <begin position="235"/>
        <end position="345"/>
    </location>
</feature>
<dbReference type="PROSITE" id="PS50089">
    <property type="entry name" value="ZF_RING_2"/>
    <property type="match status" value="1"/>
</dbReference>
<dbReference type="AlphaFoldDB" id="A0A9W7XGZ5"/>
<feature type="domain" description="RING-type" evidence="7">
    <location>
        <begin position="198"/>
        <end position="238"/>
    </location>
</feature>
<feature type="compositionally biased region" description="Low complexity" evidence="6">
    <location>
        <begin position="532"/>
        <end position="547"/>
    </location>
</feature>
<keyword evidence="2 4" id="KW-0863">Zinc-finger</keyword>
<accession>A0A9W7XGZ5</accession>
<dbReference type="Pfam" id="PF13639">
    <property type="entry name" value="zf-RING_2"/>
    <property type="match status" value="1"/>
</dbReference>
<dbReference type="InterPro" id="IPR011422">
    <property type="entry name" value="BRAP2/ETP1_RRM"/>
</dbReference>
<dbReference type="SMART" id="SM00290">
    <property type="entry name" value="ZnF_UBP"/>
    <property type="match status" value="1"/>
</dbReference>
<feature type="region of interest" description="Disordered" evidence="6">
    <location>
        <begin position="532"/>
        <end position="570"/>
    </location>
</feature>
<gene>
    <name evidence="9" type="ORF">LPJ64_005538</name>
</gene>
<evidence type="ECO:0008006" key="11">
    <source>
        <dbReference type="Google" id="ProtNLM"/>
    </source>
</evidence>
<evidence type="ECO:0000256" key="5">
    <source>
        <dbReference type="SAM" id="Coils"/>
    </source>
</evidence>
<evidence type="ECO:0000256" key="4">
    <source>
        <dbReference type="PROSITE-ProRule" id="PRU00502"/>
    </source>
</evidence>
<keyword evidence="5" id="KW-0175">Coiled coil</keyword>
<evidence type="ECO:0000259" key="8">
    <source>
        <dbReference type="PROSITE" id="PS50271"/>
    </source>
</evidence>
<dbReference type="Proteomes" id="UP001145021">
    <property type="component" value="Unassembled WGS sequence"/>
</dbReference>
<evidence type="ECO:0000256" key="2">
    <source>
        <dbReference type="ARBA" id="ARBA00022771"/>
    </source>
</evidence>
<dbReference type="InterPro" id="IPR047243">
    <property type="entry name" value="RING-H2_BRAP2"/>
</dbReference>
<dbReference type="EMBL" id="JANBOH010000365">
    <property type="protein sequence ID" value="KAJ1642630.1"/>
    <property type="molecule type" value="Genomic_DNA"/>
</dbReference>
<dbReference type="GO" id="GO:0016567">
    <property type="term" value="P:protein ubiquitination"/>
    <property type="evidence" value="ECO:0007669"/>
    <property type="project" value="TreeGrafter"/>
</dbReference>
<dbReference type="GO" id="GO:0005737">
    <property type="term" value="C:cytoplasm"/>
    <property type="evidence" value="ECO:0007669"/>
    <property type="project" value="TreeGrafter"/>
</dbReference>
<dbReference type="PROSITE" id="PS50271">
    <property type="entry name" value="ZF_UBP"/>
    <property type="match status" value="1"/>
</dbReference>
<dbReference type="Gene3D" id="3.30.40.10">
    <property type="entry name" value="Zinc/RING finger domain, C3HC4 (zinc finger)"/>
    <property type="match status" value="2"/>
</dbReference>
<dbReference type="SUPFAM" id="SSF57850">
    <property type="entry name" value="RING/U-box"/>
    <property type="match status" value="2"/>
</dbReference>
<comment type="caution">
    <text evidence="9">The sequence shown here is derived from an EMBL/GenBank/DDBJ whole genome shotgun (WGS) entry which is preliminary data.</text>
</comment>
<proteinExistence type="predicted"/>
<dbReference type="InterPro" id="IPR013083">
    <property type="entry name" value="Znf_RING/FYVE/PHD"/>
</dbReference>
<name>A0A9W7XGZ5_9FUNG</name>
<dbReference type="GO" id="GO:0007265">
    <property type="term" value="P:Ras protein signal transduction"/>
    <property type="evidence" value="ECO:0007669"/>
    <property type="project" value="TreeGrafter"/>
</dbReference>
<organism evidence="9 10">
    <name type="scientific">Coemansia asiatica</name>
    <dbReference type="NCBI Taxonomy" id="1052880"/>
    <lineage>
        <taxon>Eukaryota</taxon>
        <taxon>Fungi</taxon>
        <taxon>Fungi incertae sedis</taxon>
        <taxon>Zoopagomycota</taxon>
        <taxon>Kickxellomycotina</taxon>
        <taxon>Kickxellomycetes</taxon>
        <taxon>Kickxellales</taxon>
        <taxon>Kickxellaceae</taxon>
        <taxon>Coemansia</taxon>
    </lineage>
</organism>
<keyword evidence="10" id="KW-1185">Reference proteome</keyword>
<evidence type="ECO:0000313" key="9">
    <source>
        <dbReference type="EMBL" id="KAJ1642630.1"/>
    </source>
</evidence>
<dbReference type="GO" id="GO:0061630">
    <property type="term" value="F:ubiquitin protein ligase activity"/>
    <property type="evidence" value="ECO:0007669"/>
    <property type="project" value="TreeGrafter"/>
</dbReference>
<dbReference type="Pfam" id="PF02148">
    <property type="entry name" value="zf-UBP"/>
    <property type="match status" value="1"/>
</dbReference>
<feature type="coiled-coil region" evidence="5">
    <location>
        <begin position="380"/>
        <end position="516"/>
    </location>
</feature>
<protein>
    <recommendedName>
        <fullName evidence="11">BRCA1-associated protein</fullName>
    </recommendedName>
</protein>
<evidence type="ECO:0000259" key="7">
    <source>
        <dbReference type="PROSITE" id="PS50089"/>
    </source>
</evidence>
<reference evidence="9" key="1">
    <citation type="submission" date="2022-07" db="EMBL/GenBank/DDBJ databases">
        <title>Phylogenomic reconstructions and comparative analyses of Kickxellomycotina fungi.</title>
        <authorList>
            <person name="Reynolds N.K."/>
            <person name="Stajich J.E."/>
            <person name="Barry K."/>
            <person name="Grigoriev I.V."/>
            <person name="Crous P."/>
            <person name="Smith M.E."/>
        </authorList>
    </citation>
    <scope>NUCLEOTIDE SEQUENCE</scope>
    <source>
        <strain evidence="9">NBRC 105413</strain>
    </source>
</reference>
<sequence length="570" mass="62908">MDGLNQQRQQKLETFNAKTRKPSLRGVFETCVEWSSDGRRAGVLRLFRNKEQEDEAESKAVVVSEDLETDGENTRVIGVVGVPGYMTPTDFLSFAGVLRDSIEHMRVVGDARSANHYMVLLRLRSAAQAEKFHSMFNGKTFSPLEPETCDVVFIGLAECDATDVEREDGSTSIAAAAGSVRVFVEPEDVFASAAGTSCAVCLEALDDGAAGLLTILCQHSFHAQCLAQWGDGTCPVCRYSQTAPFVDHEQFERTVATQAPENPAGVSHCYACERTDDLWICLICGSIGCGRYANAHAKDHFDRTSHPYSMKLESQVVWDYVGDGYVHRLLQGMGDGKLVAMETPARPASAAAVMETASLSARGKHDDQQEPLSEDALLLAAQLESQKVHYEEQIAELNRRHAQDIQQLSKSEASRQALQKQVDALQKHNRELKEQADFAAKESQELRAVLESERNEFAAERSRLEGSIAQWIKKSNKDAEVLKEEKAMTRHLLENQEDLKTQIARMNEQTRDLTEQIRDLSFYISTQQAINAEGGSSGQSEIQGASIVGVAQPPASNAAKTKGKRRIPRK</sequence>
<dbReference type="PANTHER" id="PTHR24007">
    <property type="entry name" value="BRCA1-ASSOCIATED PROTEIN"/>
    <property type="match status" value="1"/>
</dbReference>
<keyword evidence="3" id="KW-0862">Zinc</keyword>
<keyword evidence="1" id="KW-0479">Metal-binding</keyword>
<dbReference type="GO" id="GO:0008270">
    <property type="term" value="F:zinc ion binding"/>
    <property type="evidence" value="ECO:0007669"/>
    <property type="project" value="UniProtKB-KW"/>
</dbReference>
<dbReference type="Pfam" id="PF07576">
    <property type="entry name" value="BRAP2"/>
    <property type="match status" value="1"/>
</dbReference>
<evidence type="ECO:0000256" key="1">
    <source>
        <dbReference type="ARBA" id="ARBA00022723"/>
    </source>
</evidence>
<dbReference type="CDD" id="cd16457">
    <property type="entry name" value="RING-H2_BRAP2"/>
    <property type="match status" value="1"/>
</dbReference>